<accession>A0ABT2GAE5</accession>
<dbReference type="RefSeq" id="WP_259484719.1">
    <property type="nucleotide sequence ID" value="NZ_JANTEZ010000001.1"/>
</dbReference>
<dbReference type="PANTHER" id="PTHR30193:SF37">
    <property type="entry name" value="INNER MEMBRANE ABC TRANSPORTER PERMEASE PROTEIN YCJO"/>
    <property type="match status" value="1"/>
</dbReference>
<evidence type="ECO:0000256" key="1">
    <source>
        <dbReference type="ARBA" id="ARBA00004651"/>
    </source>
</evidence>
<dbReference type="Gene3D" id="1.10.3720.10">
    <property type="entry name" value="MetI-like"/>
    <property type="match status" value="1"/>
</dbReference>
<dbReference type="InterPro" id="IPR000515">
    <property type="entry name" value="MetI-like"/>
</dbReference>
<feature type="transmembrane region" description="Helical" evidence="7">
    <location>
        <begin position="70"/>
        <end position="88"/>
    </location>
</feature>
<evidence type="ECO:0000313" key="9">
    <source>
        <dbReference type="EMBL" id="MCS5713170.1"/>
    </source>
</evidence>
<evidence type="ECO:0000313" key="10">
    <source>
        <dbReference type="Proteomes" id="UP001165580"/>
    </source>
</evidence>
<keyword evidence="2 7" id="KW-0813">Transport</keyword>
<evidence type="ECO:0000256" key="5">
    <source>
        <dbReference type="ARBA" id="ARBA00022989"/>
    </source>
</evidence>
<evidence type="ECO:0000256" key="7">
    <source>
        <dbReference type="RuleBase" id="RU363032"/>
    </source>
</evidence>
<evidence type="ECO:0000256" key="4">
    <source>
        <dbReference type="ARBA" id="ARBA00022692"/>
    </source>
</evidence>
<comment type="similarity">
    <text evidence="7">Belongs to the binding-protein-dependent transport system permease family.</text>
</comment>
<dbReference type="CDD" id="cd06261">
    <property type="entry name" value="TM_PBP2"/>
    <property type="match status" value="1"/>
</dbReference>
<dbReference type="SUPFAM" id="SSF161098">
    <property type="entry name" value="MetI-like"/>
    <property type="match status" value="1"/>
</dbReference>
<dbReference type="PANTHER" id="PTHR30193">
    <property type="entry name" value="ABC TRANSPORTER PERMEASE PROTEIN"/>
    <property type="match status" value="1"/>
</dbReference>
<keyword evidence="10" id="KW-1185">Reference proteome</keyword>
<feature type="transmembrane region" description="Helical" evidence="7">
    <location>
        <begin position="7"/>
        <end position="29"/>
    </location>
</feature>
<evidence type="ECO:0000256" key="2">
    <source>
        <dbReference type="ARBA" id="ARBA00022448"/>
    </source>
</evidence>
<dbReference type="InterPro" id="IPR035906">
    <property type="entry name" value="MetI-like_sf"/>
</dbReference>
<dbReference type="Pfam" id="PF00528">
    <property type="entry name" value="BPD_transp_1"/>
    <property type="match status" value="1"/>
</dbReference>
<keyword evidence="5 7" id="KW-1133">Transmembrane helix</keyword>
<keyword evidence="3" id="KW-1003">Cell membrane</keyword>
<dbReference type="EMBL" id="JANTEZ010000001">
    <property type="protein sequence ID" value="MCS5713170.1"/>
    <property type="molecule type" value="Genomic_DNA"/>
</dbReference>
<comment type="subcellular location">
    <subcellularLocation>
        <location evidence="1 7">Cell membrane</location>
        <topology evidence="1 7">Multi-pass membrane protein</topology>
    </subcellularLocation>
</comment>
<organism evidence="9 10">
    <name type="scientific">Herbiconiux gentiana</name>
    <dbReference type="NCBI Taxonomy" id="2970912"/>
    <lineage>
        <taxon>Bacteria</taxon>
        <taxon>Bacillati</taxon>
        <taxon>Actinomycetota</taxon>
        <taxon>Actinomycetes</taxon>
        <taxon>Micrococcales</taxon>
        <taxon>Microbacteriaceae</taxon>
        <taxon>Herbiconiux</taxon>
    </lineage>
</organism>
<evidence type="ECO:0000256" key="3">
    <source>
        <dbReference type="ARBA" id="ARBA00022475"/>
    </source>
</evidence>
<feature type="transmembrane region" description="Helical" evidence="7">
    <location>
        <begin position="153"/>
        <end position="175"/>
    </location>
</feature>
<keyword evidence="4 7" id="KW-0812">Transmembrane</keyword>
<reference evidence="9" key="1">
    <citation type="submission" date="2022-08" db="EMBL/GenBank/DDBJ databases">
        <authorList>
            <person name="Deng Y."/>
            <person name="Han X.-F."/>
            <person name="Zhang Y.-Q."/>
        </authorList>
    </citation>
    <scope>NUCLEOTIDE SEQUENCE</scope>
    <source>
        <strain evidence="9">CPCC 205716</strain>
    </source>
</reference>
<keyword evidence="6 7" id="KW-0472">Membrane</keyword>
<feature type="transmembrane region" description="Helical" evidence="7">
    <location>
        <begin position="100"/>
        <end position="125"/>
    </location>
</feature>
<evidence type="ECO:0000256" key="6">
    <source>
        <dbReference type="ARBA" id="ARBA00023136"/>
    </source>
</evidence>
<proteinExistence type="inferred from homology"/>
<dbReference type="InterPro" id="IPR051393">
    <property type="entry name" value="ABC_transporter_permease"/>
</dbReference>
<feature type="transmembrane region" description="Helical" evidence="7">
    <location>
        <begin position="206"/>
        <end position="226"/>
    </location>
</feature>
<dbReference type="Proteomes" id="UP001165580">
    <property type="component" value="Unassembled WGS sequence"/>
</dbReference>
<comment type="caution">
    <text evidence="9">The sequence shown here is derived from an EMBL/GenBank/DDBJ whole genome shotgun (WGS) entry which is preliminary data.</text>
</comment>
<feature type="transmembrane region" description="Helical" evidence="7">
    <location>
        <begin position="259"/>
        <end position="284"/>
    </location>
</feature>
<sequence>MLTRRPLVALSFALPALLLYSVIVIYPLFSGAYLSLTDSSGGPKADFVGLDNYVRLFGDGDVWDALRVTLLYAVVVVVFQNLFGLLLARGLYNRPRARKIVTAFVLLPSLVAPVMAAFIFSYIFAPEGALNSFLGAIGLDSLQRVWLGDPSTALFAVAAVNIWGFAGYSGIIYLAGYSAIDKDVLNAAAIDGASGFSRFRYIEWPLITPALTVNLALNVIGALRVFELPLVMTNGGPANSTTTITMLIYRNLFGSAGGFAYATALAVFFLLLVVVVAVTMTTLLRARERRMF</sequence>
<protein>
    <submittedName>
        <fullName evidence="9">Sugar ABC transporter permease</fullName>
    </submittedName>
</protein>
<name>A0ABT2GAE5_9MICO</name>
<feature type="domain" description="ABC transmembrane type-1" evidence="8">
    <location>
        <begin position="66"/>
        <end position="280"/>
    </location>
</feature>
<evidence type="ECO:0000259" key="8">
    <source>
        <dbReference type="PROSITE" id="PS50928"/>
    </source>
</evidence>
<dbReference type="PROSITE" id="PS50928">
    <property type="entry name" value="ABC_TM1"/>
    <property type="match status" value="1"/>
</dbReference>
<gene>
    <name evidence="9" type="ORF">NVV95_01250</name>
</gene>